<dbReference type="GO" id="GO:0030018">
    <property type="term" value="C:Z disc"/>
    <property type="evidence" value="ECO:0007669"/>
    <property type="project" value="TreeGrafter"/>
</dbReference>
<dbReference type="EMBL" id="LR899011">
    <property type="protein sequence ID" value="CAD7085147.1"/>
    <property type="molecule type" value="Genomic_DNA"/>
</dbReference>
<dbReference type="OrthoDB" id="44841at2759"/>
<dbReference type="FunFam" id="2.30.42.10:FF:000055">
    <property type="entry name" value="PDZ and LIM domain protein 3"/>
    <property type="match status" value="1"/>
</dbReference>
<reference evidence="6 7" key="1">
    <citation type="submission" date="2020-11" db="EMBL/GenBank/DDBJ databases">
        <authorList>
            <person name="Wallbank WR R."/>
            <person name="Pardo Diaz C."/>
            <person name="Kozak K."/>
            <person name="Martin S."/>
            <person name="Jiggins C."/>
            <person name="Moest M."/>
            <person name="Warren A I."/>
            <person name="Generalovic N T."/>
            <person name="Byers J.R.P. K."/>
            <person name="Montejo-Kovacevich G."/>
            <person name="Yen C E."/>
        </authorList>
    </citation>
    <scope>NUCLEOTIDE SEQUENCE [LARGE SCALE GENOMIC DNA]</scope>
</reference>
<feature type="region of interest" description="Disordered" evidence="4">
    <location>
        <begin position="241"/>
        <end position="340"/>
    </location>
</feature>
<dbReference type="SMART" id="SM00228">
    <property type="entry name" value="PDZ"/>
    <property type="match status" value="1"/>
</dbReference>
<dbReference type="GO" id="GO:0031941">
    <property type="term" value="C:filamentous actin"/>
    <property type="evidence" value="ECO:0007669"/>
    <property type="project" value="TreeGrafter"/>
</dbReference>
<accession>A0A7R8YTL1</accession>
<organism evidence="6 7">
    <name type="scientific">Hermetia illucens</name>
    <name type="common">Black soldier fly</name>
    <dbReference type="NCBI Taxonomy" id="343691"/>
    <lineage>
        <taxon>Eukaryota</taxon>
        <taxon>Metazoa</taxon>
        <taxon>Ecdysozoa</taxon>
        <taxon>Arthropoda</taxon>
        <taxon>Hexapoda</taxon>
        <taxon>Insecta</taxon>
        <taxon>Pterygota</taxon>
        <taxon>Neoptera</taxon>
        <taxon>Endopterygota</taxon>
        <taxon>Diptera</taxon>
        <taxon>Brachycera</taxon>
        <taxon>Stratiomyomorpha</taxon>
        <taxon>Stratiomyidae</taxon>
        <taxon>Hermetiinae</taxon>
        <taxon>Hermetia</taxon>
    </lineage>
</organism>
<keyword evidence="3" id="KW-0862">Zinc</keyword>
<dbReference type="InterPro" id="IPR001478">
    <property type="entry name" value="PDZ"/>
</dbReference>
<dbReference type="GO" id="GO:0005912">
    <property type="term" value="C:adherens junction"/>
    <property type="evidence" value="ECO:0007669"/>
    <property type="project" value="TreeGrafter"/>
</dbReference>
<dbReference type="PANTHER" id="PTHR24214:SF38">
    <property type="entry name" value="PDZ AND LIM DOMAIN PROTEIN ZASP-RELATED"/>
    <property type="match status" value="1"/>
</dbReference>
<evidence type="ECO:0000259" key="5">
    <source>
        <dbReference type="PROSITE" id="PS50106"/>
    </source>
</evidence>
<protein>
    <recommendedName>
        <fullName evidence="5">PDZ domain-containing protein</fullName>
    </recommendedName>
</protein>
<dbReference type="Gene3D" id="2.30.42.10">
    <property type="match status" value="1"/>
</dbReference>
<evidence type="ECO:0000313" key="6">
    <source>
        <dbReference type="EMBL" id="CAD7085147.1"/>
    </source>
</evidence>
<feature type="domain" description="PDZ" evidence="5">
    <location>
        <begin position="4"/>
        <end position="86"/>
    </location>
</feature>
<dbReference type="GO" id="GO:0003779">
    <property type="term" value="F:actin binding"/>
    <property type="evidence" value="ECO:0007669"/>
    <property type="project" value="TreeGrafter"/>
</dbReference>
<feature type="compositionally biased region" description="Basic and acidic residues" evidence="4">
    <location>
        <begin position="401"/>
        <end position="423"/>
    </location>
</feature>
<name>A0A7R8YTL1_HERIL</name>
<dbReference type="InterPro" id="IPR036034">
    <property type="entry name" value="PDZ_sf"/>
</dbReference>
<dbReference type="PANTHER" id="PTHR24214">
    <property type="entry name" value="PDZ AND LIM DOMAIN PROTEIN ZASP"/>
    <property type="match status" value="1"/>
</dbReference>
<dbReference type="GO" id="GO:0030036">
    <property type="term" value="P:actin cytoskeleton organization"/>
    <property type="evidence" value="ECO:0007669"/>
    <property type="project" value="TreeGrafter"/>
</dbReference>
<dbReference type="GO" id="GO:0051371">
    <property type="term" value="F:muscle alpha-actinin binding"/>
    <property type="evidence" value="ECO:0007669"/>
    <property type="project" value="TreeGrafter"/>
</dbReference>
<dbReference type="GO" id="GO:0061061">
    <property type="term" value="P:muscle structure development"/>
    <property type="evidence" value="ECO:0007669"/>
    <property type="project" value="TreeGrafter"/>
</dbReference>
<comment type="subcellular location">
    <subcellularLocation>
        <location evidence="1">Cytoplasm</location>
    </subcellularLocation>
</comment>
<dbReference type="InParanoid" id="A0A7R8YTL1"/>
<feature type="region of interest" description="Disordered" evidence="4">
    <location>
        <begin position="394"/>
        <end position="425"/>
    </location>
</feature>
<dbReference type="PROSITE" id="PS50106">
    <property type="entry name" value="PDZ"/>
    <property type="match status" value="1"/>
</dbReference>
<dbReference type="CDD" id="cd23068">
    <property type="entry name" value="PDZ_ZASP52-like"/>
    <property type="match status" value="1"/>
</dbReference>
<gene>
    <name evidence="6" type="ORF">HERILL_LOCUS8010</name>
</gene>
<keyword evidence="3" id="KW-0479">Metal-binding</keyword>
<dbReference type="Proteomes" id="UP000594454">
    <property type="component" value="Chromosome 3"/>
</dbReference>
<evidence type="ECO:0000256" key="3">
    <source>
        <dbReference type="ARBA" id="ARBA00023038"/>
    </source>
</evidence>
<feature type="region of interest" description="Disordered" evidence="4">
    <location>
        <begin position="514"/>
        <end position="534"/>
    </location>
</feature>
<sequence>MELDLKLCRFESAPWGFRLIGGSDFELPLTVVKVAEESLAEKAGMQVGDVILKVNDEPTAELSHTQMQKLISSCGNNFLLTVYREERQEENGDTEVEVVSASEIHKMEEQCQQEVIQSTQAVTSETTEIHEAQNVEEVTQEEISEVSKTVEEITSNDAEEALTNENATNANLNAVFPRSAVCTSSEVFRTIKEESTMTATEMEKEKRKWTTFLQKPNRPIPKTKLEQEQEIKRQQYRVQIVKQQKPKVAPDRIPTPPPEIPEEPEPEPEQITKIEEEPCEPPTDSEVPNLEPVQEETLPAVEEADQTENRTENVETPSQNETEPQEIAVPEPEQPQKTEEELMFEKQLVDIQKQLLALSSLPSTIQATLDAVTRQLSGLMPNLQLDLPVVATSDKNSGSCTKEEDVTNDESKDENMNEVKSESTEEVINVVQTAGTTEEVTMSESYEEQTIEEHMSEVKEEHAYQQSIQETIVQEEHFEQQFSAEEHQSKSQKELVMLELEHKQRLIKERASKRPPRAFGPLTPQERPLVLPGGRKWRRPKDAYNDELIADILSSQAELIVGSTLGVNFLKYKKPEKHIDLEKSEVYKVIHELDHSPKRGIEFRPEKVVAEADVRSCVTPVP</sequence>
<dbReference type="Pfam" id="PF00595">
    <property type="entry name" value="PDZ"/>
    <property type="match status" value="1"/>
</dbReference>
<evidence type="ECO:0000256" key="4">
    <source>
        <dbReference type="SAM" id="MobiDB-lite"/>
    </source>
</evidence>
<dbReference type="AlphaFoldDB" id="A0A7R8YTL1"/>
<keyword evidence="3" id="KW-0440">LIM domain</keyword>
<dbReference type="InterPro" id="IPR050604">
    <property type="entry name" value="PDZ-LIM_domain"/>
</dbReference>
<evidence type="ECO:0000313" key="7">
    <source>
        <dbReference type="Proteomes" id="UP000594454"/>
    </source>
</evidence>
<keyword evidence="7" id="KW-1185">Reference proteome</keyword>
<dbReference type="GO" id="GO:0001725">
    <property type="term" value="C:stress fiber"/>
    <property type="evidence" value="ECO:0007669"/>
    <property type="project" value="TreeGrafter"/>
</dbReference>
<evidence type="ECO:0000256" key="1">
    <source>
        <dbReference type="ARBA" id="ARBA00004496"/>
    </source>
</evidence>
<evidence type="ECO:0000256" key="2">
    <source>
        <dbReference type="ARBA" id="ARBA00022490"/>
    </source>
</evidence>
<keyword evidence="2" id="KW-0963">Cytoplasm</keyword>
<dbReference type="SUPFAM" id="SSF50156">
    <property type="entry name" value="PDZ domain-like"/>
    <property type="match status" value="1"/>
</dbReference>
<proteinExistence type="predicted"/>